<dbReference type="GeneID" id="69022431"/>
<dbReference type="RefSeq" id="XP_045258302.1">
    <property type="nucleotide sequence ID" value="XM_045415129.1"/>
</dbReference>
<keyword evidence="2" id="KW-1185">Reference proteome</keyword>
<comment type="caution">
    <text evidence="1">The sequence shown here is derived from an EMBL/GenBank/DDBJ whole genome shotgun (WGS) entry which is preliminary data.</text>
</comment>
<evidence type="ECO:0000313" key="1">
    <source>
        <dbReference type="EMBL" id="KAF3799142.1"/>
    </source>
</evidence>
<protein>
    <submittedName>
        <fullName evidence="1">Uncharacterized protein</fullName>
    </submittedName>
</protein>
<name>A0A8H4FE86_COLGL</name>
<gene>
    <name evidence="1" type="ORF">GCG54_00015326</name>
</gene>
<organism evidence="1 2">
    <name type="scientific">Colletotrichum gloeosporioides</name>
    <name type="common">Anthracnose fungus</name>
    <name type="synonym">Glomerella cingulata</name>
    <dbReference type="NCBI Taxonomy" id="474922"/>
    <lineage>
        <taxon>Eukaryota</taxon>
        <taxon>Fungi</taxon>
        <taxon>Dikarya</taxon>
        <taxon>Ascomycota</taxon>
        <taxon>Pezizomycotina</taxon>
        <taxon>Sordariomycetes</taxon>
        <taxon>Hypocreomycetidae</taxon>
        <taxon>Glomerellales</taxon>
        <taxon>Glomerellaceae</taxon>
        <taxon>Colletotrichum</taxon>
        <taxon>Colletotrichum gloeosporioides species complex</taxon>
    </lineage>
</organism>
<reference evidence="1" key="1">
    <citation type="journal article" date="2020" name="Phytopathology">
        <title>Genome sequence and comparative analysis of Colletotrichum gloeosporioides isolated from Liriodendron leaves.</title>
        <authorList>
            <person name="Fu F.F."/>
            <person name="Hao Z."/>
            <person name="Wang P."/>
            <person name="Lu Y."/>
            <person name="Xue L.J."/>
            <person name="Wei G."/>
            <person name="Tian Y."/>
            <person name="Baishi H."/>
            <person name="Xu H."/>
            <person name="Shi J."/>
            <person name="Cheng T."/>
            <person name="Wang G."/>
            <person name="Yi Y."/>
            <person name="Chen J."/>
        </authorList>
    </citation>
    <scope>NUCLEOTIDE SEQUENCE</scope>
    <source>
        <strain evidence="1">Lc1</strain>
    </source>
</reference>
<dbReference type="AlphaFoldDB" id="A0A8H4FE86"/>
<proteinExistence type="predicted"/>
<dbReference type="EMBL" id="WVTB01000086">
    <property type="protein sequence ID" value="KAF3799142.1"/>
    <property type="molecule type" value="Genomic_DNA"/>
</dbReference>
<dbReference type="Proteomes" id="UP000613401">
    <property type="component" value="Unassembled WGS sequence"/>
</dbReference>
<accession>A0A8H4FE86</accession>
<evidence type="ECO:0000313" key="2">
    <source>
        <dbReference type="Proteomes" id="UP000613401"/>
    </source>
</evidence>
<sequence length="171" mass="19438">MQIFHARTKDIPRIVDLEQLAKIAIDSLQEQLLSEYNRYLVLYLYAHHHLYVCLLTLADQINRRRQHAIADILGILDKLGSNLLRGSTRCDSNYSSALFGALVKKIAKHILIDPFPRAPFLGYDITALGKAVNGFLSPWWHHFVYSELALTSCELSSICTNLLKKGLQAFK</sequence>
<reference evidence="1" key="2">
    <citation type="submission" date="2020-03" db="EMBL/GenBank/DDBJ databases">
        <authorList>
            <person name="Fu F.-F."/>
            <person name="Chen J."/>
        </authorList>
    </citation>
    <scope>NUCLEOTIDE SEQUENCE</scope>
    <source>
        <strain evidence="1">Lc1</strain>
    </source>
</reference>